<comment type="caution">
    <text evidence="2">The sequence shown here is derived from an EMBL/GenBank/DDBJ whole genome shotgun (WGS) entry which is preliminary data.</text>
</comment>
<dbReference type="Proteomes" id="UP000031668">
    <property type="component" value="Unassembled WGS sequence"/>
</dbReference>
<dbReference type="Pfam" id="PF00400">
    <property type="entry name" value="WD40"/>
    <property type="match status" value="2"/>
</dbReference>
<dbReference type="OrthoDB" id="5970714at2759"/>
<evidence type="ECO:0000313" key="2">
    <source>
        <dbReference type="EMBL" id="KII70940.1"/>
    </source>
</evidence>
<dbReference type="SUPFAM" id="SSF50978">
    <property type="entry name" value="WD40 repeat-like"/>
    <property type="match status" value="1"/>
</dbReference>
<dbReference type="InterPro" id="IPR036322">
    <property type="entry name" value="WD40_repeat_dom_sf"/>
</dbReference>
<dbReference type="EMBL" id="JWZT01001925">
    <property type="protein sequence ID" value="KII70940.1"/>
    <property type="molecule type" value="Genomic_DNA"/>
</dbReference>
<protein>
    <submittedName>
        <fullName evidence="2">Pre-mRNA 3' end processing protein WDR33</fullName>
    </submittedName>
</protein>
<dbReference type="Gene3D" id="2.130.10.10">
    <property type="entry name" value="YVTN repeat-like/Quinoprotein amine dehydrogenase"/>
    <property type="match status" value="1"/>
</dbReference>
<keyword evidence="1" id="KW-0853">WD repeat</keyword>
<dbReference type="SMART" id="SM00320">
    <property type="entry name" value="WD40"/>
    <property type="match status" value="2"/>
</dbReference>
<dbReference type="AlphaFoldDB" id="A0A0C2N3N4"/>
<dbReference type="PANTHER" id="PTHR22836:SF0">
    <property type="entry name" value="PRE-MRNA 3' END PROCESSING PROTEIN WDR33"/>
    <property type="match status" value="1"/>
</dbReference>
<dbReference type="InterPro" id="IPR015943">
    <property type="entry name" value="WD40/YVTN_repeat-like_dom_sf"/>
</dbReference>
<dbReference type="PANTHER" id="PTHR22836">
    <property type="entry name" value="WD40 REPEAT PROTEIN"/>
    <property type="match status" value="1"/>
</dbReference>
<proteinExistence type="predicted"/>
<keyword evidence="3" id="KW-1185">Reference proteome</keyword>
<dbReference type="GO" id="GO:0031124">
    <property type="term" value="P:mRNA 3'-end processing"/>
    <property type="evidence" value="ECO:0007669"/>
    <property type="project" value="InterPro"/>
</dbReference>
<dbReference type="InterPro" id="IPR045245">
    <property type="entry name" value="Pfs2-like"/>
</dbReference>
<gene>
    <name evidence="2" type="ORF">RF11_12197</name>
</gene>
<dbReference type="OMA" id="SNDHACK"/>
<dbReference type="PROSITE" id="PS50082">
    <property type="entry name" value="WD_REPEATS_2"/>
    <property type="match status" value="1"/>
</dbReference>
<reference evidence="2 3" key="1">
    <citation type="journal article" date="2014" name="Genome Biol. Evol.">
        <title>The genome of the myxosporean Thelohanellus kitauei shows adaptations to nutrient acquisition within its fish host.</title>
        <authorList>
            <person name="Yang Y."/>
            <person name="Xiong J."/>
            <person name="Zhou Z."/>
            <person name="Huo F."/>
            <person name="Miao W."/>
            <person name="Ran C."/>
            <person name="Liu Y."/>
            <person name="Zhang J."/>
            <person name="Feng J."/>
            <person name="Wang M."/>
            <person name="Wang M."/>
            <person name="Wang L."/>
            <person name="Yao B."/>
        </authorList>
    </citation>
    <scope>NUCLEOTIDE SEQUENCE [LARGE SCALE GENOMIC DNA]</scope>
    <source>
        <strain evidence="2">Wuqing</strain>
    </source>
</reference>
<sequence length="115" mass="12904">MKELQAFRGHKKEAYNVSWHTVTDNLLSSGGGEGCLMHWHLGDDKEIGSIESAHDGVVWEVAWHPEGHIVASVSNDHACKFWGRKDPQSIVVENRVESQKTQGVVLIIQKLYVKT</sequence>
<dbReference type="GO" id="GO:0005847">
    <property type="term" value="C:mRNA cleavage and polyadenylation specificity factor complex"/>
    <property type="evidence" value="ECO:0007669"/>
    <property type="project" value="TreeGrafter"/>
</dbReference>
<name>A0A0C2N3N4_THEKT</name>
<accession>A0A0C2N3N4</accession>
<evidence type="ECO:0000256" key="1">
    <source>
        <dbReference type="PROSITE-ProRule" id="PRU00221"/>
    </source>
</evidence>
<organism evidence="2 3">
    <name type="scientific">Thelohanellus kitauei</name>
    <name type="common">Myxosporean</name>
    <dbReference type="NCBI Taxonomy" id="669202"/>
    <lineage>
        <taxon>Eukaryota</taxon>
        <taxon>Metazoa</taxon>
        <taxon>Cnidaria</taxon>
        <taxon>Myxozoa</taxon>
        <taxon>Myxosporea</taxon>
        <taxon>Bivalvulida</taxon>
        <taxon>Platysporina</taxon>
        <taxon>Myxobolidae</taxon>
        <taxon>Thelohanellus</taxon>
    </lineage>
</organism>
<dbReference type="PROSITE" id="PS50294">
    <property type="entry name" value="WD_REPEATS_REGION"/>
    <property type="match status" value="1"/>
</dbReference>
<dbReference type="InterPro" id="IPR001680">
    <property type="entry name" value="WD40_rpt"/>
</dbReference>
<evidence type="ECO:0000313" key="3">
    <source>
        <dbReference type="Proteomes" id="UP000031668"/>
    </source>
</evidence>
<feature type="repeat" description="WD" evidence="1">
    <location>
        <begin position="51"/>
        <end position="92"/>
    </location>
</feature>